<protein>
    <submittedName>
        <fullName evidence="1">Uncharacterized protein</fullName>
    </submittedName>
</protein>
<gene>
    <name evidence="1" type="ORF">OPT61_g2750</name>
</gene>
<organism evidence="1 2">
    <name type="scientific">Boeremia exigua</name>
    <dbReference type="NCBI Taxonomy" id="749465"/>
    <lineage>
        <taxon>Eukaryota</taxon>
        <taxon>Fungi</taxon>
        <taxon>Dikarya</taxon>
        <taxon>Ascomycota</taxon>
        <taxon>Pezizomycotina</taxon>
        <taxon>Dothideomycetes</taxon>
        <taxon>Pleosporomycetidae</taxon>
        <taxon>Pleosporales</taxon>
        <taxon>Pleosporineae</taxon>
        <taxon>Didymellaceae</taxon>
        <taxon>Boeremia</taxon>
    </lineage>
</organism>
<evidence type="ECO:0000313" key="2">
    <source>
        <dbReference type="Proteomes" id="UP001153331"/>
    </source>
</evidence>
<dbReference type="EMBL" id="JAPHNI010000129">
    <property type="protein sequence ID" value="KAJ8115646.1"/>
    <property type="molecule type" value="Genomic_DNA"/>
</dbReference>
<evidence type="ECO:0000313" key="1">
    <source>
        <dbReference type="EMBL" id="KAJ8115646.1"/>
    </source>
</evidence>
<sequence length="240" mass="26726">MNKDARNMDACPQILRSPDMSSGFVSGGTADAPIERDEEWRQAQREIEEKRREKEELGKQNEGKSLYEVDAADAKQEAFEQAARYKLHVTLDDDEADYLEGILATKLKEEANVKKETREQLELFRRQQEEAERTALDEGDGEVRKEDQVQWAMPGRKRKKGPENTLLKGVKLRKPNSLDEEEKIPVTAANEQDRCTGDAQGATTGASAVRRSIPSTVSDPSKAPSALSLSLGYASSDEGD</sequence>
<proteinExistence type="predicted"/>
<comment type="caution">
    <text evidence="1">The sequence shown here is derived from an EMBL/GenBank/DDBJ whole genome shotgun (WGS) entry which is preliminary data.</text>
</comment>
<keyword evidence="2" id="KW-1185">Reference proteome</keyword>
<accession>A0ACC2IKJ3</accession>
<dbReference type="Proteomes" id="UP001153331">
    <property type="component" value="Unassembled WGS sequence"/>
</dbReference>
<name>A0ACC2IKJ3_9PLEO</name>
<reference evidence="1" key="1">
    <citation type="submission" date="2022-11" db="EMBL/GenBank/DDBJ databases">
        <title>Genome Sequence of Boeremia exigua.</title>
        <authorList>
            <person name="Buettner E."/>
        </authorList>
    </citation>
    <scope>NUCLEOTIDE SEQUENCE</scope>
    <source>
        <strain evidence="1">CU02</strain>
    </source>
</reference>